<gene>
    <name evidence="1" type="ORF">QYF61_018234</name>
</gene>
<evidence type="ECO:0000313" key="1">
    <source>
        <dbReference type="EMBL" id="KAK4821329.1"/>
    </source>
</evidence>
<evidence type="ECO:0000313" key="2">
    <source>
        <dbReference type="Proteomes" id="UP001333110"/>
    </source>
</evidence>
<name>A0AAN7RUU1_MYCAM</name>
<reference evidence="1 2" key="1">
    <citation type="journal article" date="2023" name="J. Hered.">
        <title>Chromosome-level genome of the wood stork (Mycteria americana) provides insight into avian chromosome evolution.</title>
        <authorList>
            <person name="Flamio R. Jr."/>
            <person name="Ramstad K.M."/>
        </authorList>
    </citation>
    <scope>NUCLEOTIDE SEQUENCE [LARGE SCALE GENOMIC DNA]</scope>
    <source>
        <strain evidence="1">JAX WOST 10</strain>
    </source>
</reference>
<sequence length="376" mass="42081">MCAWLKTEGWLSDHSESSSQEPGITSAALRDLFTKLIQSLTRLCYEFLLNKPVLEGCYKVSPEPSLLRAEKPQLSRPFFIGEVFHPSDHFCGPPLDLLQQVHVLLVLRAPELDAVLQDTGGFLGCEHTLVAHVQLFIHQYSQVLLCRAALNPFIPQPVLVLGVAPTQVQDLALGLVKLHEVDMGPLLKPVQHVNCTTQLGVICKLAEHALNPTVYVIDEDIKQYWPQYRPFSSSHILAFLTPSLHSSQHTCPCFHCLCISFLPFSLTSRFQLSHDGLLPSFPDFLHPGIKSSCTLWKVSLKICQLCSAPLSLRAVSQGVLLTNFLNSWQFAFLKFRAAFSCLCFSRSFSGLELPDFKPHLPIIISLAVLEFIFKHL</sequence>
<comment type="caution">
    <text evidence="1">The sequence shown here is derived from an EMBL/GenBank/DDBJ whole genome shotgun (WGS) entry which is preliminary data.</text>
</comment>
<organism evidence="1 2">
    <name type="scientific">Mycteria americana</name>
    <name type="common">Wood stork</name>
    <dbReference type="NCBI Taxonomy" id="33587"/>
    <lineage>
        <taxon>Eukaryota</taxon>
        <taxon>Metazoa</taxon>
        <taxon>Chordata</taxon>
        <taxon>Craniata</taxon>
        <taxon>Vertebrata</taxon>
        <taxon>Euteleostomi</taxon>
        <taxon>Archelosauria</taxon>
        <taxon>Archosauria</taxon>
        <taxon>Dinosauria</taxon>
        <taxon>Saurischia</taxon>
        <taxon>Theropoda</taxon>
        <taxon>Coelurosauria</taxon>
        <taxon>Aves</taxon>
        <taxon>Neognathae</taxon>
        <taxon>Neoaves</taxon>
        <taxon>Aequornithes</taxon>
        <taxon>Ciconiiformes</taxon>
        <taxon>Ciconiidae</taxon>
        <taxon>Mycteria</taxon>
    </lineage>
</organism>
<dbReference type="EMBL" id="JAUNZN010000005">
    <property type="protein sequence ID" value="KAK4821329.1"/>
    <property type="molecule type" value="Genomic_DNA"/>
</dbReference>
<keyword evidence="2" id="KW-1185">Reference proteome</keyword>
<accession>A0AAN7RUU1</accession>
<dbReference type="AlphaFoldDB" id="A0AAN7RUU1"/>
<dbReference type="Proteomes" id="UP001333110">
    <property type="component" value="Unassembled WGS sequence"/>
</dbReference>
<protein>
    <submittedName>
        <fullName evidence="1">Uncharacterized protein</fullName>
    </submittedName>
</protein>
<proteinExistence type="predicted"/>